<keyword evidence="1" id="KW-0812">Transmembrane</keyword>
<feature type="transmembrane region" description="Helical" evidence="1">
    <location>
        <begin position="101"/>
        <end position="123"/>
    </location>
</feature>
<keyword evidence="1" id="KW-0472">Membrane</keyword>
<accession>A0A7J8KB93</accession>
<dbReference type="Proteomes" id="UP000593571">
    <property type="component" value="Unassembled WGS sequence"/>
</dbReference>
<keyword evidence="1" id="KW-1133">Transmembrane helix</keyword>
<keyword evidence="3" id="KW-1185">Reference proteome</keyword>
<protein>
    <submittedName>
        <fullName evidence="2">Uncharacterized protein</fullName>
    </submittedName>
</protein>
<evidence type="ECO:0000256" key="1">
    <source>
        <dbReference type="SAM" id="Phobius"/>
    </source>
</evidence>
<comment type="caution">
    <text evidence="2">The sequence shown here is derived from an EMBL/GenBank/DDBJ whole genome shotgun (WGS) entry which is preliminary data.</text>
</comment>
<dbReference type="EMBL" id="JACASE010000001">
    <property type="protein sequence ID" value="KAF6506153.1"/>
    <property type="molecule type" value="Genomic_DNA"/>
</dbReference>
<name>A0A7J8KB93_ROUAE</name>
<proteinExistence type="predicted"/>
<dbReference type="AlphaFoldDB" id="A0A7J8KB93"/>
<reference evidence="2 3" key="1">
    <citation type="journal article" date="2020" name="Nature">
        <title>Six reference-quality genomes reveal evolution of bat adaptations.</title>
        <authorList>
            <person name="Jebb D."/>
            <person name="Huang Z."/>
            <person name="Pippel M."/>
            <person name="Hughes G.M."/>
            <person name="Lavrichenko K."/>
            <person name="Devanna P."/>
            <person name="Winkler S."/>
            <person name="Jermiin L.S."/>
            <person name="Skirmuntt E.C."/>
            <person name="Katzourakis A."/>
            <person name="Burkitt-Gray L."/>
            <person name="Ray D.A."/>
            <person name="Sullivan K.A.M."/>
            <person name="Roscito J.G."/>
            <person name="Kirilenko B.M."/>
            <person name="Davalos L.M."/>
            <person name="Corthals A.P."/>
            <person name="Power M.L."/>
            <person name="Jones G."/>
            <person name="Ransome R.D."/>
            <person name="Dechmann D.K.N."/>
            <person name="Locatelli A.G."/>
            <person name="Puechmaille S.J."/>
            <person name="Fedrigo O."/>
            <person name="Jarvis E.D."/>
            <person name="Hiller M."/>
            <person name="Vernes S.C."/>
            <person name="Myers E.W."/>
            <person name="Teeling E.C."/>
        </authorList>
    </citation>
    <scope>NUCLEOTIDE SEQUENCE [LARGE SCALE GENOMIC DNA]</scope>
    <source>
        <strain evidence="2">MRouAeg1</strain>
        <tissue evidence="2">Muscle</tissue>
    </source>
</reference>
<feature type="transmembrane region" description="Helical" evidence="1">
    <location>
        <begin position="75"/>
        <end position="94"/>
    </location>
</feature>
<organism evidence="2 3">
    <name type="scientific">Rousettus aegyptiacus</name>
    <name type="common">Egyptian fruit bat</name>
    <name type="synonym">Pteropus aegyptiacus</name>
    <dbReference type="NCBI Taxonomy" id="9407"/>
    <lineage>
        <taxon>Eukaryota</taxon>
        <taxon>Metazoa</taxon>
        <taxon>Chordata</taxon>
        <taxon>Craniata</taxon>
        <taxon>Vertebrata</taxon>
        <taxon>Euteleostomi</taxon>
        <taxon>Mammalia</taxon>
        <taxon>Eutheria</taxon>
        <taxon>Laurasiatheria</taxon>
        <taxon>Chiroptera</taxon>
        <taxon>Yinpterochiroptera</taxon>
        <taxon>Pteropodoidea</taxon>
        <taxon>Pteropodidae</taxon>
        <taxon>Rousettinae</taxon>
        <taxon>Rousettus</taxon>
    </lineage>
</organism>
<sequence>MPWLIFYFCFCLRVEKGGLRIERQCVNAFAPAQSSLSSPTSCERAAFLQVTQYQTAMESGLKILKIQLMDCEGDLISIFIVNMIILVKCLHCGINTIKDCFFNFVFIYLIFFFFFLSSSLVLFY</sequence>
<evidence type="ECO:0000313" key="3">
    <source>
        <dbReference type="Proteomes" id="UP000593571"/>
    </source>
</evidence>
<gene>
    <name evidence="2" type="ORF">HJG63_007971</name>
</gene>
<evidence type="ECO:0000313" key="2">
    <source>
        <dbReference type="EMBL" id="KAF6506153.1"/>
    </source>
</evidence>